<dbReference type="EMBL" id="SJJZ01000001">
    <property type="protein sequence ID" value="TCC11503.1"/>
    <property type="molecule type" value="Genomic_DNA"/>
</dbReference>
<feature type="region of interest" description="Disordered" evidence="1">
    <location>
        <begin position="1"/>
        <end position="82"/>
    </location>
</feature>
<organism evidence="2 3">
    <name type="scientific">Kribbella soli</name>
    <dbReference type="NCBI Taxonomy" id="1124743"/>
    <lineage>
        <taxon>Bacteria</taxon>
        <taxon>Bacillati</taxon>
        <taxon>Actinomycetota</taxon>
        <taxon>Actinomycetes</taxon>
        <taxon>Propionibacteriales</taxon>
        <taxon>Kribbellaceae</taxon>
        <taxon>Kribbella</taxon>
    </lineage>
</organism>
<proteinExistence type="predicted"/>
<feature type="compositionally biased region" description="Polar residues" evidence="1">
    <location>
        <begin position="36"/>
        <end position="48"/>
    </location>
</feature>
<feature type="compositionally biased region" description="Gly residues" evidence="1">
    <location>
        <begin position="68"/>
        <end position="82"/>
    </location>
</feature>
<sequence length="82" mass="8424">MANWLSRGGNTSSRDEAAGQQAGEDVKKFGRLVSRTDANGQTGASKNITRAKGRGDSPEELGEVKSRFGGGGKGKGGQGQSK</sequence>
<name>A0A4R0HLM9_9ACTN</name>
<evidence type="ECO:0000256" key="1">
    <source>
        <dbReference type="SAM" id="MobiDB-lite"/>
    </source>
</evidence>
<dbReference type="AlphaFoldDB" id="A0A4R0HLM9"/>
<comment type="caution">
    <text evidence="2">The sequence shown here is derived from an EMBL/GenBank/DDBJ whole genome shotgun (WGS) entry which is preliminary data.</text>
</comment>
<protein>
    <submittedName>
        <fullName evidence="2">Uncharacterized protein</fullName>
    </submittedName>
</protein>
<reference evidence="2 3" key="1">
    <citation type="submission" date="2019-02" db="EMBL/GenBank/DDBJ databases">
        <title>Kribbella capetownensis sp. nov. and Kribbella speibonae sp. nov., isolated from soil.</title>
        <authorList>
            <person name="Curtis S.M."/>
            <person name="Norton I."/>
            <person name="Everest G.J."/>
            <person name="Meyers P.R."/>
        </authorList>
    </citation>
    <scope>NUCLEOTIDE SEQUENCE [LARGE SCALE GENOMIC DNA]</scope>
    <source>
        <strain evidence="2 3">KCTC 29219</strain>
    </source>
</reference>
<feature type="compositionally biased region" description="Basic and acidic residues" evidence="1">
    <location>
        <begin position="53"/>
        <end position="66"/>
    </location>
</feature>
<gene>
    <name evidence="2" type="ORF">E0H45_09590</name>
</gene>
<keyword evidence="3" id="KW-1185">Reference proteome</keyword>
<dbReference type="Proteomes" id="UP000292346">
    <property type="component" value="Unassembled WGS sequence"/>
</dbReference>
<evidence type="ECO:0000313" key="3">
    <source>
        <dbReference type="Proteomes" id="UP000292346"/>
    </source>
</evidence>
<dbReference type="RefSeq" id="WP_131336206.1">
    <property type="nucleotide sequence ID" value="NZ_SJJZ01000001.1"/>
</dbReference>
<evidence type="ECO:0000313" key="2">
    <source>
        <dbReference type="EMBL" id="TCC11503.1"/>
    </source>
</evidence>
<accession>A0A4R0HLM9</accession>